<name>A0A378NUZ1_9FIRM</name>
<dbReference type="SUPFAM" id="SSF56281">
    <property type="entry name" value="Metallo-hydrolase/oxidoreductase"/>
    <property type="match status" value="1"/>
</dbReference>
<dbReference type="PANTHER" id="PTHR13754">
    <property type="entry name" value="METALLO-BETA-LACTAMASE SUPERFAMILY PROTEIN"/>
    <property type="match status" value="1"/>
</dbReference>
<feature type="domain" description="Metallo-beta-lactamase" evidence="1">
    <location>
        <begin position="21"/>
        <end position="240"/>
    </location>
</feature>
<dbReference type="InterPro" id="IPR052926">
    <property type="entry name" value="Metallo-beta-lactamase_dom"/>
</dbReference>
<dbReference type="EMBL" id="UGPP01000001">
    <property type="protein sequence ID" value="STY71686.1"/>
    <property type="molecule type" value="Genomic_DNA"/>
</dbReference>
<proteinExistence type="predicted"/>
<dbReference type="InterPro" id="IPR036866">
    <property type="entry name" value="RibonucZ/Hydroxyglut_hydro"/>
</dbReference>
<organism evidence="2 3">
    <name type="scientific">Megamonas hypermegale</name>
    <dbReference type="NCBI Taxonomy" id="158847"/>
    <lineage>
        <taxon>Bacteria</taxon>
        <taxon>Bacillati</taxon>
        <taxon>Bacillota</taxon>
        <taxon>Negativicutes</taxon>
        <taxon>Selenomonadales</taxon>
        <taxon>Selenomonadaceae</taxon>
        <taxon>Megamonas</taxon>
    </lineage>
</organism>
<dbReference type="InterPro" id="IPR001279">
    <property type="entry name" value="Metallo-B-lactamas"/>
</dbReference>
<dbReference type="PANTHER" id="PTHR13754:SF18">
    <property type="entry name" value="7,8-DIHYDROPTERIN-6-METHYL-4-(BETA-D-RIBOFURANOSYL)-AMINOBENZENE-5'-PHOSPHATE SYNTHASE"/>
    <property type="match status" value="1"/>
</dbReference>
<dbReference type="GO" id="GO:0016740">
    <property type="term" value="F:transferase activity"/>
    <property type="evidence" value="ECO:0007669"/>
    <property type="project" value="TreeGrafter"/>
</dbReference>
<dbReference type="AlphaFoldDB" id="A0A378NUZ1"/>
<sequence length="285" mass="32817">MILNVLVDNNTFIDKYFLGEPALSYFIEINNKKILFDTGYSDIFLTNANKMNISLANLDYIVLSHGHSDHTGGLKSLLHKYNLQKTKLIAHPQILYPKRKNNIDIGMSMSFDELSHKLEPLLSKEPYWIDDNLVFLSEIPTKFSFERIKVGEVFKDNQWQDDLNFDDSAIVYKGKDGLVIITACSHSGICNIIEYSKSLFPNTKIHSIIGGFHLLKVDDKLRKTIDYLKEQDIDIIYPAHCTCLQAKIQMAKYMNIQEVGVNVMYSHHFRYRLEVEASCSIQLLL</sequence>
<evidence type="ECO:0000259" key="1">
    <source>
        <dbReference type="SMART" id="SM00849"/>
    </source>
</evidence>
<dbReference type="SMART" id="SM00849">
    <property type="entry name" value="Lactamase_B"/>
    <property type="match status" value="1"/>
</dbReference>
<dbReference type="CDD" id="cd07713">
    <property type="entry name" value="DHPS-like_MBL-fold"/>
    <property type="match status" value="1"/>
</dbReference>
<dbReference type="Proteomes" id="UP000255234">
    <property type="component" value="Unassembled WGS sequence"/>
</dbReference>
<dbReference type="RefSeq" id="WP_258553980.1">
    <property type="nucleotide sequence ID" value="NZ_UGPP01000001.1"/>
</dbReference>
<evidence type="ECO:0000313" key="2">
    <source>
        <dbReference type="EMBL" id="STY71686.1"/>
    </source>
</evidence>
<evidence type="ECO:0000313" key="3">
    <source>
        <dbReference type="Proteomes" id="UP000255234"/>
    </source>
</evidence>
<dbReference type="Gene3D" id="3.60.15.10">
    <property type="entry name" value="Ribonuclease Z/Hydroxyacylglutathione hydrolase-like"/>
    <property type="match status" value="1"/>
</dbReference>
<accession>A0A378NUZ1</accession>
<reference evidence="2 3" key="1">
    <citation type="submission" date="2018-06" db="EMBL/GenBank/DDBJ databases">
        <authorList>
            <consortium name="Pathogen Informatics"/>
            <person name="Doyle S."/>
        </authorList>
    </citation>
    <scope>NUCLEOTIDE SEQUENCE [LARGE SCALE GENOMIC DNA]</scope>
    <source>
        <strain evidence="2 3">NCTC10571</strain>
    </source>
</reference>
<protein>
    <submittedName>
        <fullName evidence="2">Ribonuclease Z</fullName>
    </submittedName>
</protein>
<dbReference type="Pfam" id="PF00753">
    <property type="entry name" value="Lactamase_B"/>
    <property type="match status" value="1"/>
</dbReference>
<gene>
    <name evidence="2" type="ORF">NCTC10571_01849</name>
</gene>
<dbReference type="InterPro" id="IPR041712">
    <property type="entry name" value="DHPS-like_MBL-fold"/>
</dbReference>